<comment type="similarity">
    <text evidence="1">Belongs to the DNA polymerase type-Y family.</text>
</comment>
<organism evidence="4 5">
    <name type="scientific">Marinobacter segnicrescens</name>
    <dbReference type="NCBI Taxonomy" id="430453"/>
    <lineage>
        <taxon>Bacteria</taxon>
        <taxon>Pseudomonadati</taxon>
        <taxon>Pseudomonadota</taxon>
        <taxon>Gammaproteobacteria</taxon>
        <taxon>Pseudomonadales</taxon>
        <taxon>Marinobacteraceae</taxon>
        <taxon>Marinobacter</taxon>
    </lineage>
</organism>
<dbReference type="InterPro" id="IPR043128">
    <property type="entry name" value="Rev_trsase/Diguanyl_cyclase"/>
</dbReference>
<proteinExistence type="inferred from homology"/>
<gene>
    <name evidence="4" type="ORF">SAMN04487962_101228</name>
</gene>
<dbReference type="Pfam" id="PF00817">
    <property type="entry name" value="IMS"/>
    <property type="match status" value="1"/>
</dbReference>
<dbReference type="PANTHER" id="PTHR35369">
    <property type="entry name" value="BLR3025 PROTEIN-RELATED"/>
    <property type="match status" value="1"/>
</dbReference>
<protein>
    <submittedName>
        <fullName evidence="4">Protein ImuB</fullName>
    </submittedName>
</protein>
<evidence type="ECO:0000313" key="5">
    <source>
        <dbReference type="Proteomes" id="UP000198762"/>
    </source>
</evidence>
<dbReference type="SUPFAM" id="SSF56672">
    <property type="entry name" value="DNA/RNA polymerases"/>
    <property type="match status" value="1"/>
</dbReference>
<dbReference type="OrthoDB" id="5298951at2"/>
<dbReference type="InterPro" id="IPR043502">
    <property type="entry name" value="DNA/RNA_pol_sf"/>
</dbReference>
<dbReference type="RefSeq" id="WP_091848387.1">
    <property type="nucleotide sequence ID" value="NZ_FOHZ01000001.1"/>
</dbReference>
<accession>A0A1H9YMK5</accession>
<dbReference type="EMBL" id="FOHZ01000001">
    <property type="protein sequence ID" value="SES69842.1"/>
    <property type="molecule type" value="Genomic_DNA"/>
</dbReference>
<dbReference type="GO" id="GO:0006281">
    <property type="term" value="P:DNA repair"/>
    <property type="evidence" value="ECO:0007669"/>
    <property type="project" value="InterPro"/>
</dbReference>
<feature type="domain" description="UmuC" evidence="3">
    <location>
        <begin position="23"/>
        <end position="147"/>
    </location>
</feature>
<name>A0A1H9YMK5_9GAMM</name>
<dbReference type="AlphaFoldDB" id="A0A1H9YMK5"/>
<evidence type="ECO:0000256" key="2">
    <source>
        <dbReference type="ARBA" id="ARBA00022763"/>
    </source>
</evidence>
<dbReference type="Gene3D" id="3.40.1170.60">
    <property type="match status" value="1"/>
</dbReference>
<dbReference type="PANTHER" id="PTHR35369:SF2">
    <property type="entry name" value="BLR3025 PROTEIN"/>
    <property type="match status" value="1"/>
</dbReference>
<dbReference type="Proteomes" id="UP000198762">
    <property type="component" value="Unassembled WGS sequence"/>
</dbReference>
<dbReference type="InterPro" id="IPR001126">
    <property type="entry name" value="UmuC"/>
</dbReference>
<reference evidence="5" key="1">
    <citation type="submission" date="2016-10" db="EMBL/GenBank/DDBJ databases">
        <authorList>
            <person name="Varghese N."/>
            <person name="Submissions S."/>
        </authorList>
    </citation>
    <scope>NUCLEOTIDE SEQUENCE [LARGE SCALE GENOMIC DNA]</scope>
    <source>
        <strain evidence="5">CGMCC 1.6489</strain>
    </source>
</reference>
<keyword evidence="5" id="KW-1185">Reference proteome</keyword>
<evidence type="ECO:0000259" key="3">
    <source>
        <dbReference type="Pfam" id="PF00817"/>
    </source>
</evidence>
<keyword evidence="2" id="KW-0227">DNA damage</keyword>
<dbReference type="CDD" id="cd03468">
    <property type="entry name" value="PolY_like"/>
    <property type="match status" value="1"/>
</dbReference>
<dbReference type="STRING" id="430453.SAMN04487962_101228"/>
<dbReference type="Gene3D" id="3.30.70.270">
    <property type="match status" value="1"/>
</dbReference>
<dbReference type="InterPro" id="IPR050356">
    <property type="entry name" value="SulA_CellDiv_inhibitor"/>
</dbReference>
<evidence type="ECO:0000313" key="4">
    <source>
        <dbReference type="EMBL" id="SES69842.1"/>
    </source>
</evidence>
<evidence type="ECO:0000256" key="1">
    <source>
        <dbReference type="ARBA" id="ARBA00010945"/>
    </source>
</evidence>
<sequence length="470" mass="53434">MPWLYLHFQHLLLDHIARAREASAPLAVLCQGSRRVLQACPRAMARGVQPGTALKTALNLAPELVMVHADDNRQARILEQQAHWLYRYMDRITLYPPDGLLADAGSVRRLYGGLQPLREALQKALGERQLHATLTTGTTPLAARLLARAGADCFTEGTEEMATNLATLPLAATELEQRTLQRLTRLGLTTLGELQQLPAAELARRLAPETLVHIQRILGQRPEPQTSWQPPHEFRQRADFGLPVEKAQGLLFALQRILADLESDLQWRQQDTDSLLLILHHYRQEPSHLQVRTTGPEHRAEAFLNLLRIRLEQHPLQAPVETLELRVTRFLHRHTATSTDLLGETRDTGEAWHTLVSRLQARLGEQALKHLAPAADHRPERAWSACSLARQQREPMPEHLPLRPLWLLSQPATLQVAPEEWLSGPERISGGWWDGERVLRDYYIARLPAGQLAWIYRHNQQGWFVHGWFG</sequence>